<dbReference type="AlphaFoldDB" id="A0A015KB08"/>
<sequence>MVSLEDFKKKLCEYLTFPDGTENEHIVIASSSSQSATIESDTVEITTERKVIQFSADEDLLRIIWTTNPKVDLEIVVDTSQQPFSSYTFFSLIAMINYHVLRLEVQQLQKRSGTV</sequence>
<gene>
    <name evidence="1" type="ORF">RirG_214280</name>
</gene>
<proteinExistence type="predicted"/>
<protein>
    <submittedName>
        <fullName evidence="1">Uncharacterized protein</fullName>
    </submittedName>
</protein>
<dbReference type="HOGENOM" id="CLU_2110309_0_0_1"/>
<accession>A0A015KB08</accession>
<dbReference type="Proteomes" id="UP000022910">
    <property type="component" value="Unassembled WGS sequence"/>
</dbReference>
<reference evidence="1 2" key="1">
    <citation type="submission" date="2014-02" db="EMBL/GenBank/DDBJ databases">
        <title>Single nucleus genome sequencing reveals high similarity among nuclei of an endomycorrhizal fungus.</title>
        <authorList>
            <person name="Lin K."/>
            <person name="Geurts R."/>
            <person name="Zhang Z."/>
            <person name="Limpens E."/>
            <person name="Saunders D.G."/>
            <person name="Mu D."/>
            <person name="Pang E."/>
            <person name="Cao H."/>
            <person name="Cha H."/>
            <person name="Lin T."/>
            <person name="Zhou Q."/>
            <person name="Shang Y."/>
            <person name="Li Y."/>
            <person name="Ivanov S."/>
            <person name="Sharma T."/>
            <person name="Velzen R.V."/>
            <person name="Ruijter N.D."/>
            <person name="Aanen D.K."/>
            <person name="Win J."/>
            <person name="Kamoun S."/>
            <person name="Bisseling T."/>
            <person name="Huang S."/>
        </authorList>
    </citation>
    <scope>NUCLEOTIDE SEQUENCE [LARGE SCALE GENOMIC DNA]</scope>
    <source>
        <strain evidence="2">DAOM197198w</strain>
    </source>
</reference>
<dbReference type="OrthoDB" id="2338947at2759"/>
<evidence type="ECO:0000313" key="2">
    <source>
        <dbReference type="Proteomes" id="UP000022910"/>
    </source>
</evidence>
<dbReference type="EMBL" id="JEMT01027624">
    <property type="protein sequence ID" value="EXX56641.1"/>
    <property type="molecule type" value="Genomic_DNA"/>
</dbReference>
<evidence type="ECO:0000313" key="1">
    <source>
        <dbReference type="EMBL" id="EXX56641.1"/>
    </source>
</evidence>
<comment type="caution">
    <text evidence="1">The sequence shown here is derived from an EMBL/GenBank/DDBJ whole genome shotgun (WGS) entry which is preliminary data.</text>
</comment>
<name>A0A015KB08_RHIIW</name>
<organism evidence="1 2">
    <name type="scientific">Rhizophagus irregularis (strain DAOM 197198w)</name>
    <name type="common">Glomus intraradices</name>
    <dbReference type="NCBI Taxonomy" id="1432141"/>
    <lineage>
        <taxon>Eukaryota</taxon>
        <taxon>Fungi</taxon>
        <taxon>Fungi incertae sedis</taxon>
        <taxon>Mucoromycota</taxon>
        <taxon>Glomeromycotina</taxon>
        <taxon>Glomeromycetes</taxon>
        <taxon>Glomerales</taxon>
        <taxon>Glomeraceae</taxon>
        <taxon>Rhizophagus</taxon>
    </lineage>
</organism>
<keyword evidence="2" id="KW-1185">Reference proteome</keyword>